<evidence type="ECO:0000313" key="1">
    <source>
        <dbReference type="EMBL" id="AEF02217.1"/>
    </source>
</evidence>
<dbReference type="KEGG" id="alt:ambt_03325"/>
<organism evidence="1 2">
    <name type="scientific">Alteromonas naphthalenivorans</name>
    <dbReference type="NCBI Taxonomy" id="715451"/>
    <lineage>
        <taxon>Bacteria</taxon>
        <taxon>Pseudomonadati</taxon>
        <taxon>Pseudomonadota</taxon>
        <taxon>Gammaproteobacteria</taxon>
        <taxon>Alteromonadales</taxon>
        <taxon>Alteromonadaceae</taxon>
        <taxon>Alteromonas/Salinimonas group</taxon>
        <taxon>Alteromonas</taxon>
    </lineage>
</organism>
<sequence length="42" mass="4733">MAEEIASASNDVHGKKLDDSRVEFLFDTFTVEPKAIVIFSFK</sequence>
<name>F5ZBX9_ALTNA</name>
<proteinExistence type="predicted"/>
<evidence type="ECO:0000313" key="2">
    <source>
        <dbReference type="Proteomes" id="UP000000683"/>
    </source>
</evidence>
<dbReference type="Proteomes" id="UP000000683">
    <property type="component" value="Chromosome"/>
</dbReference>
<accession>F5ZBX9</accession>
<dbReference type="HOGENOM" id="CLU_3246284_0_0_6"/>
<reference evidence="1 2" key="1">
    <citation type="journal article" date="2011" name="J. Bacteriol.">
        <title>Complete genome sequence of the polycyclic aromatic hydrocarbon-degrading bacterium Alteromonas sp. strain SN2.</title>
        <authorList>
            <person name="Jin H.M."/>
            <person name="Jeong H."/>
            <person name="Moon E.J."/>
            <person name="Math R.K."/>
            <person name="Lee K."/>
            <person name="Kim H.J."/>
            <person name="Jeon C.O."/>
            <person name="Oh T.K."/>
            <person name="Kim J.F."/>
        </authorList>
    </citation>
    <scope>NUCLEOTIDE SEQUENCE [LARGE SCALE GENOMIC DNA]</scope>
    <source>
        <strain evidence="2">JCM 17741 / KACC 18427 / KCTC 11700BP / SN2</strain>
    </source>
</reference>
<dbReference type="EMBL" id="CP002339">
    <property type="protein sequence ID" value="AEF02217.1"/>
    <property type="molecule type" value="Genomic_DNA"/>
</dbReference>
<dbReference type="AlphaFoldDB" id="F5ZBX9"/>
<protein>
    <submittedName>
        <fullName evidence="1">Uncharacterized protein</fullName>
    </submittedName>
</protein>
<gene>
    <name evidence="1" type="ordered locus">ambt_03325</name>
</gene>
<keyword evidence="2" id="KW-1185">Reference proteome</keyword>